<reference evidence="1 2" key="1">
    <citation type="submission" date="2019-10" db="EMBL/GenBank/DDBJ databases">
        <title>Genomic and transcriptomic insights into the perfect genentic adaptation of a filamentous nitrogen-fixing cyanobacterium to rice fields.</title>
        <authorList>
            <person name="Chen Z."/>
        </authorList>
    </citation>
    <scope>NUCLEOTIDE SEQUENCE [LARGE SCALE GENOMIC DNA]</scope>
    <source>
        <strain evidence="1">CCNUC1</strain>
    </source>
</reference>
<keyword evidence="2" id="KW-1185">Reference proteome</keyword>
<dbReference type="AlphaFoldDB" id="A0A5P8W4I1"/>
<dbReference type="EMBL" id="CP045226">
    <property type="protein sequence ID" value="QFS47647.1"/>
    <property type="molecule type" value="Genomic_DNA"/>
</dbReference>
<gene>
    <name evidence="1" type="ORF">GXM_05139</name>
</gene>
<evidence type="ECO:0000313" key="1">
    <source>
        <dbReference type="EMBL" id="QFS47647.1"/>
    </source>
</evidence>
<dbReference type="Proteomes" id="UP000326678">
    <property type="component" value="Chromosome Gxm1"/>
</dbReference>
<organism evidence="1 2">
    <name type="scientific">Nostoc sphaeroides CCNUC1</name>
    <dbReference type="NCBI Taxonomy" id="2653204"/>
    <lineage>
        <taxon>Bacteria</taxon>
        <taxon>Bacillati</taxon>
        <taxon>Cyanobacteriota</taxon>
        <taxon>Cyanophyceae</taxon>
        <taxon>Nostocales</taxon>
        <taxon>Nostocaceae</taxon>
        <taxon>Nostoc</taxon>
    </lineage>
</organism>
<evidence type="ECO:0000313" key="2">
    <source>
        <dbReference type="Proteomes" id="UP000326678"/>
    </source>
</evidence>
<proteinExistence type="predicted"/>
<name>A0A5P8W4I1_9NOSO</name>
<dbReference type="KEGG" id="nsh:GXM_05139"/>
<accession>A0A5P8W4I1</accession>
<protein>
    <submittedName>
        <fullName evidence="1">Uncharacterized protein</fullName>
    </submittedName>
</protein>
<sequence length="40" mass="4441">MSTTGYAYAVSRIVMRIILFQSSSLLLKDLTKCTARAIAF</sequence>